<proteinExistence type="predicted"/>
<evidence type="ECO:0000313" key="2">
    <source>
        <dbReference type="EMBL" id="RZB47196.1"/>
    </source>
</evidence>
<sequence>MKERMTLVWRPKCGVEITEVKYGIFLFRFFFHLVVQRILKGRPWSFDKHLLILGVIKEGANPTTIPLFLVPFWIQMHNLPLGFMSQEVGQSIARPAREMSLISWNYRGLNNPNIVPVLNDLVQAYHLEILFFCETLVHSNRIEDIKVKFFAMGNLFGSSLVSMVIPIAIEEETRGILRSIATGLSNLPWCIFDDFSDLLSQEDKIGIHDHPNWLIRGFRAVVFNSNLHDFPIEGY</sequence>
<dbReference type="PANTHER" id="PTHR31286">
    <property type="entry name" value="GLYCINE-RICH CELL WALL STRUCTURAL PROTEIN 1.8-LIKE"/>
    <property type="match status" value="1"/>
</dbReference>
<feature type="domain" description="DUF4283" evidence="1">
    <location>
        <begin position="5"/>
        <end position="63"/>
    </location>
</feature>
<dbReference type="Pfam" id="PF14111">
    <property type="entry name" value="DUF4283"/>
    <property type="match status" value="1"/>
</dbReference>
<accession>A0A445FEB5</accession>
<dbReference type="InterPro" id="IPR040256">
    <property type="entry name" value="At4g02000-like"/>
</dbReference>
<protein>
    <recommendedName>
        <fullName evidence="1">DUF4283 domain-containing protein</fullName>
    </recommendedName>
</protein>
<organism evidence="2 3">
    <name type="scientific">Glycine soja</name>
    <name type="common">Wild soybean</name>
    <dbReference type="NCBI Taxonomy" id="3848"/>
    <lineage>
        <taxon>Eukaryota</taxon>
        <taxon>Viridiplantae</taxon>
        <taxon>Streptophyta</taxon>
        <taxon>Embryophyta</taxon>
        <taxon>Tracheophyta</taxon>
        <taxon>Spermatophyta</taxon>
        <taxon>Magnoliopsida</taxon>
        <taxon>eudicotyledons</taxon>
        <taxon>Gunneridae</taxon>
        <taxon>Pentapetalae</taxon>
        <taxon>rosids</taxon>
        <taxon>fabids</taxon>
        <taxon>Fabales</taxon>
        <taxon>Fabaceae</taxon>
        <taxon>Papilionoideae</taxon>
        <taxon>50 kb inversion clade</taxon>
        <taxon>NPAAA clade</taxon>
        <taxon>indigoferoid/millettioid clade</taxon>
        <taxon>Phaseoleae</taxon>
        <taxon>Glycine</taxon>
        <taxon>Glycine subgen. Soja</taxon>
    </lineage>
</organism>
<keyword evidence="3" id="KW-1185">Reference proteome</keyword>
<dbReference type="InterPro" id="IPR025558">
    <property type="entry name" value="DUF4283"/>
</dbReference>
<evidence type="ECO:0000313" key="3">
    <source>
        <dbReference type="Proteomes" id="UP000289340"/>
    </source>
</evidence>
<dbReference type="AlphaFoldDB" id="A0A445FEB5"/>
<name>A0A445FEB5_GLYSO</name>
<comment type="caution">
    <text evidence="2">The sequence shown here is derived from an EMBL/GenBank/DDBJ whole genome shotgun (WGS) entry which is preliminary data.</text>
</comment>
<evidence type="ECO:0000259" key="1">
    <source>
        <dbReference type="Pfam" id="PF14111"/>
    </source>
</evidence>
<dbReference type="PANTHER" id="PTHR31286:SF153">
    <property type="entry name" value="DUF4283 DOMAIN PROTEIN"/>
    <property type="match status" value="1"/>
</dbReference>
<dbReference type="EMBL" id="QZWG01000019">
    <property type="protein sequence ID" value="RZB47196.1"/>
    <property type="molecule type" value="Genomic_DNA"/>
</dbReference>
<reference evidence="2 3" key="1">
    <citation type="submission" date="2018-09" db="EMBL/GenBank/DDBJ databases">
        <title>A high-quality reference genome of wild soybean provides a powerful tool to mine soybean genomes.</title>
        <authorList>
            <person name="Xie M."/>
            <person name="Chung C.Y.L."/>
            <person name="Li M.-W."/>
            <person name="Wong F.-L."/>
            <person name="Chan T.-F."/>
            <person name="Lam H.-M."/>
        </authorList>
    </citation>
    <scope>NUCLEOTIDE SEQUENCE [LARGE SCALE GENOMIC DNA]</scope>
    <source>
        <strain evidence="3">cv. W05</strain>
        <tissue evidence="2">Hypocotyl of etiolated seedlings</tissue>
    </source>
</reference>
<dbReference type="Proteomes" id="UP000289340">
    <property type="component" value="Chromosome 19"/>
</dbReference>
<gene>
    <name evidence="2" type="ORF">D0Y65_051006</name>
</gene>